<dbReference type="EC" id="3.4.24.-" evidence="5"/>
<dbReference type="Pfam" id="PF01551">
    <property type="entry name" value="Peptidase_M23"/>
    <property type="match status" value="1"/>
</dbReference>
<dbReference type="InterPro" id="IPR016047">
    <property type="entry name" value="M23ase_b-sheet_dom"/>
</dbReference>
<comment type="caution">
    <text evidence="5">The sequence shown here is derived from an EMBL/GenBank/DDBJ whole genome shotgun (WGS) entry which is preliminary data.</text>
</comment>
<protein>
    <submittedName>
        <fullName evidence="5">M23 family metallopeptidase</fullName>
        <ecNumber evidence="5">3.4.24.-</ecNumber>
    </submittedName>
</protein>
<dbReference type="RefSeq" id="WP_122824558.1">
    <property type="nucleotide sequence ID" value="NZ_CP033325.1"/>
</dbReference>
<dbReference type="EMBL" id="JBHSGF010000009">
    <property type="protein sequence ID" value="MFC4556102.1"/>
    <property type="molecule type" value="Genomic_DNA"/>
</dbReference>
<dbReference type="PANTHER" id="PTHR21666">
    <property type="entry name" value="PEPTIDASE-RELATED"/>
    <property type="match status" value="1"/>
</dbReference>
<evidence type="ECO:0000256" key="2">
    <source>
        <dbReference type="SAM" id="MobiDB-lite"/>
    </source>
</evidence>
<evidence type="ECO:0000259" key="4">
    <source>
        <dbReference type="Pfam" id="PF01551"/>
    </source>
</evidence>
<dbReference type="PANTHER" id="PTHR21666:SF289">
    <property type="entry name" value="L-ALA--D-GLU ENDOPEPTIDASE"/>
    <property type="match status" value="1"/>
</dbReference>
<evidence type="ECO:0000313" key="5">
    <source>
        <dbReference type="EMBL" id="MFC4556102.1"/>
    </source>
</evidence>
<dbReference type="GO" id="GO:0016787">
    <property type="term" value="F:hydrolase activity"/>
    <property type="evidence" value="ECO:0007669"/>
    <property type="project" value="UniProtKB-KW"/>
</dbReference>
<keyword evidence="1 3" id="KW-0732">Signal</keyword>
<evidence type="ECO:0000256" key="1">
    <source>
        <dbReference type="ARBA" id="ARBA00022729"/>
    </source>
</evidence>
<evidence type="ECO:0000313" key="6">
    <source>
        <dbReference type="Proteomes" id="UP001595955"/>
    </source>
</evidence>
<dbReference type="InterPro" id="IPR050570">
    <property type="entry name" value="Cell_wall_metabolism_enzyme"/>
</dbReference>
<dbReference type="Gene3D" id="2.70.70.10">
    <property type="entry name" value="Glucose Permease (Domain IIA)"/>
    <property type="match status" value="1"/>
</dbReference>
<dbReference type="InterPro" id="IPR011055">
    <property type="entry name" value="Dup_hybrid_motif"/>
</dbReference>
<dbReference type="Proteomes" id="UP001595955">
    <property type="component" value="Unassembled WGS sequence"/>
</dbReference>
<reference evidence="6" key="1">
    <citation type="journal article" date="2019" name="Int. J. Syst. Evol. Microbiol.">
        <title>The Global Catalogue of Microorganisms (GCM) 10K type strain sequencing project: providing services to taxonomists for standard genome sequencing and annotation.</title>
        <authorList>
            <consortium name="The Broad Institute Genomics Platform"/>
            <consortium name="The Broad Institute Genome Sequencing Center for Infectious Disease"/>
            <person name="Wu L."/>
            <person name="Ma J."/>
        </authorList>
    </citation>
    <scope>NUCLEOTIDE SEQUENCE [LARGE SCALE GENOMIC DNA]</scope>
    <source>
        <strain evidence="6">JCM 3369</strain>
    </source>
</reference>
<gene>
    <name evidence="5" type="ORF">ACFO3F_12655</name>
</gene>
<feature type="region of interest" description="Disordered" evidence="2">
    <location>
        <begin position="39"/>
        <end position="61"/>
    </location>
</feature>
<keyword evidence="6" id="KW-1185">Reference proteome</keyword>
<dbReference type="SUPFAM" id="SSF51261">
    <property type="entry name" value="Duplicated hybrid motif"/>
    <property type="match status" value="1"/>
</dbReference>
<sequence length="204" mass="20439">MVTTTGPTAATVAGLALAALAWLAGPLAPGAAPEPRSAAVLADPARAPSAPPAPLAAGPPSGLSAPVEVAYQWPTGAEVPVARPFDRPAQPWASGHRGVDLTLGEGAPVHAAGDGVVAFAGVVVDRPVVSVQHADGIRTTYEPVAAAVAAGTSVRAGQVIGTLALPHHCGDRACLHWGARRGADDYVDPLSLLQREVVIRLLPG</sequence>
<feature type="signal peptide" evidence="3">
    <location>
        <begin position="1"/>
        <end position="24"/>
    </location>
</feature>
<name>A0ABV9DBL2_9MICO</name>
<accession>A0ABV9DBL2</accession>
<proteinExistence type="predicted"/>
<feature type="chain" id="PRO_5045966991" evidence="3">
    <location>
        <begin position="25"/>
        <end position="204"/>
    </location>
</feature>
<feature type="domain" description="M23ase beta-sheet core" evidence="4">
    <location>
        <begin position="95"/>
        <end position="189"/>
    </location>
</feature>
<evidence type="ECO:0000256" key="3">
    <source>
        <dbReference type="SAM" id="SignalP"/>
    </source>
</evidence>
<organism evidence="5 6">
    <name type="scientific">Georgenia faecalis</name>
    <dbReference type="NCBI Taxonomy" id="2483799"/>
    <lineage>
        <taxon>Bacteria</taxon>
        <taxon>Bacillati</taxon>
        <taxon>Actinomycetota</taxon>
        <taxon>Actinomycetes</taxon>
        <taxon>Micrococcales</taxon>
        <taxon>Bogoriellaceae</taxon>
        <taxon>Georgenia</taxon>
    </lineage>
</organism>
<keyword evidence="5" id="KW-0378">Hydrolase</keyword>